<keyword evidence="7 10" id="KW-0472">Membrane</keyword>
<feature type="domain" description="TonB-dependent receptor plug" evidence="14">
    <location>
        <begin position="43"/>
        <end position="150"/>
    </location>
</feature>
<dbReference type="InterPro" id="IPR039426">
    <property type="entry name" value="TonB-dep_rcpt-like"/>
</dbReference>
<dbReference type="RefSeq" id="WP_160844040.1">
    <property type="nucleotide sequence ID" value="NZ_WVHT01000003.1"/>
</dbReference>
<evidence type="ECO:0000256" key="10">
    <source>
        <dbReference type="PROSITE-ProRule" id="PRU01360"/>
    </source>
</evidence>
<comment type="similarity">
    <text evidence="10 11">Belongs to the TonB-dependent receptor family.</text>
</comment>
<evidence type="ECO:0000256" key="11">
    <source>
        <dbReference type="RuleBase" id="RU003357"/>
    </source>
</evidence>
<dbReference type="Pfam" id="PF07715">
    <property type="entry name" value="Plug"/>
    <property type="match status" value="1"/>
</dbReference>
<keyword evidence="6 11" id="KW-0798">TonB box</keyword>
<keyword evidence="8 15" id="KW-0675">Receptor</keyword>
<dbReference type="PROSITE" id="PS52016">
    <property type="entry name" value="TONB_DEPENDENT_REC_3"/>
    <property type="match status" value="1"/>
</dbReference>
<reference evidence="15 16" key="1">
    <citation type="submission" date="2019-11" db="EMBL/GenBank/DDBJ databases">
        <title>Pedobacter sp. HMF7647 Genome sequencing and assembly.</title>
        <authorList>
            <person name="Kang H."/>
            <person name="Kim H."/>
            <person name="Joh K."/>
        </authorList>
    </citation>
    <scope>NUCLEOTIDE SEQUENCE [LARGE SCALE GENOMIC DNA]</scope>
    <source>
        <strain evidence="15 16">HMF7647</strain>
    </source>
</reference>
<evidence type="ECO:0000256" key="2">
    <source>
        <dbReference type="ARBA" id="ARBA00022448"/>
    </source>
</evidence>
<sequence>MKIYLATFALLLPCILAAQTKSDSVQRLDEVVIKAYFADQPVLKSPASASVIDSKQLSLQQSTSLVSAINTAPGVRMEERSPGSYRLSIRGSLLRSPFGVRNLKVYMDGLPITDAGGNTYINLLDAGNLGRLEILKGPEASVFGANSGGVVLIDPVSSKDSARVLADISGGSYGLFHETAGIQKLWKNYSLNINQAFQRSDGYRENSALNRNYIQTNQKYQYSSSGNLKLIAFYSDLQYETPGGLTKAQMDMDPRSARPATATLPGAADQHAAIYNKTFFGGLTNETSLFKDARFVLSVFGSTTDFKNPFITNYEKRREWTLGLRTYAEWNHVAANSSWKFNLGYESSQTGSDISNFNNDHGQPAAEQSSDYLKAFQSFAFSHLSYQSGRLFAEAALSLNFYKYYYKSYFPTVISQQSIKFDEQLMPRLALSYQVLQGFAWRASASRGYSPPTLAEIRSSNNVINTSLQPENGWNYETGFRLQSFSNRLWLDAVVFNYQLHDAIVRRLNDQDQEYFVNAGGTNQWGLETQLNFWLVRPNKRHIVRGVQLNNSYTLSYFKFKNYQNAEQNYSGNALTGVPKNIVVSSVSVQFPARLQLFIQHNYTSKLPLNDANSAFANSYNLVQAKLNWAHALKNNMLEFYVGADNLLNETYSLGNDLNAVGNRYFNPSPLRNYYAGISCHFSNK</sequence>
<keyword evidence="5 12" id="KW-0732">Signal</keyword>
<dbReference type="InterPro" id="IPR036942">
    <property type="entry name" value="Beta-barrel_TonB_sf"/>
</dbReference>
<gene>
    <name evidence="15" type="ORF">GS399_07690</name>
</gene>
<feature type="domain" description="TonB-dependent receptor-like beta-barrel" evidence="13">
    <location>
        <begin position="213"/>
        <end position="647"/>
    </location>
</feature>
<dbReference type="SUPFAM" id="SSF56935">
    <property type="entry name" value="Porins"/>
    <property type="match status" value="1"/>
</dbReference>
<evidence type="ECO:0000256" key="9">
    <source>
        <dbReference type="ARBA" id="ARBA00023237"/>
    </source>
</evidence>
<feature type="chain" id="PRO_5029876367" evidence="12">
    <location>
        <begin position="19"/>
        <end position="685"/>
    </location>
</feature>
<evidence type="ECO:0000256" key="7">
    <source>
        <dbReference type="ARBA" id="ARBA00023136"/>
    </source>
</evidence>
<organism evidence="15 16">
    <name type="scientific">Hufsiella arboris</name>
    <dbReference type="NCBI Taxonomy" id="2695275"/>
    <lineage>
        <taxon>Bacteria</taxon>
        <taxon>Pseudomonadati</taxon>
        <taxon>Bacteroidota</taxon>
        <taxon>Sphingobacteriia</taxon>
        <taxon>Sphingobacteriales</taxon>
        <taxon>Sphingobacteriaceae</taxon>
        <taxon>Hufsiella</taxon>
    </lineage>
</organism>
<evidence type="ECO:0000256" key="6">
    <source>
        <dbReference type="ARBA" id="ARBA00023077"/>
    </source>
</evidence>
<dbReference type="EMBL" id="WVHT01000003">
    <property type="protein sequence ID" value="MXV50853.1"/>
    <property type="molecule type" value="Genomic_DNA"/>
</dbReference>
<dbReference type="Pfam" id="PF00593">
    <property type="entry name" value="TonB_dep_Rec_b-barrel"/>
    <property type="match status" value="1"/>
</dbReference>
<keyword evidence="9 10" id="KW-0998">Cell outer membrane</keyword>
<comment type="subcellular location">
    <subcellularLocation>
        <location evidence="1 10">Cell outer membrane</location>
        <topology evidence="1 10">Multi-pass membrane protein</topology>
    </subcellularLocation>
</comment>
<dbReference type="PANTHER" id="PTHR30069">
    <property type="entry name" value="TONB-DEPENDENT OUTER MEMBRANE RECEPTOR"/>
    <property type="match status" value="1"/>
</dbReference>
<keyword evidence="2 10" id="KW-0813">Transport</keyword>
<evidence type="ECO:0000256" key="1">
    <source>
        <dbReference type="ARBA" id="ARBA00004571"/>
    </source>
</evidence>
<evidence type="ECO:0000256" key="3">
    <source>
        <dbReference type="ARBA" id="ARBA00022452"/>
    </source>
</evidence>
<evidence type="ECO:0000256" key="4">
    <source>
        <dbReference type="ARBA" id="ARBA00022692"/>
    </source>
</evidence>
<protein>
    <submittedName>
        <fullName evidence="15">TonB-dependent receptor</fullName>
    </submittedName>
</protein>
<dbReference type="AlphaFoldDB" id="A0A7K1Y8D0"/>
<name>A0A7K1Y8D0_9SPHI</name>
<evidence type="ECO:0000313" key="16">
    <source>
        <dbReference type="Proteomes" id="UP000466586"/>
    </source>
</evidence>
<dbReference type="InterPro" id="IPR012910">
    <property type="entry name" value="Plug_dom"/>
</dbReference>
<feature type="signal peptide" evidence="12">
    <location>
        <begin position="1"/>
        <end position="18"/>
    </location>
</feature>
<evidence type="ECO:0000259" key="14">
    <source>
        <dbReference type="Pfam" id="PF07715"/>
    </source>
</evidence>
<evidence type="ECO:0000256" key="12">
    <source>
        <dbReference type="SAM" id="SignalP"/>
    </source>
</evidence>
<keyword evidence="4 10" id="KW-0812">Transmembrane</keyword>
<evidence type="ECO:0000256" key="5">
    <source>
        <dbReference type="ARBA" id="ARBA00022729"/>
    </source>
</evidence>
<dbReference type="Proteomes" id="UP000466586">
    <property type="component" value="Unassembled WGS sequence"/>
</dbReference>
<dbReference type="Gene3D" id="2.170.130.10">
    <property type="entry name" value="TonB-dependent receptor, plug domain"/>
    <property type="match status" value="1"/>
</dbReference>
<dbReference type="InterPro" id="IPR037066">
    <property type="entry name" value="Plug_dom_sf"/>
</dbReference>
<dbReference type="PANTHER" id="PTHR30069:SF29">
    <property type="entry name" value="HEMOGLOBIN AND HEMOGLOBIN-HAPTOGLOBIN-BINDING PROTEIN 1-RELATED"/>
    <property type="match status" value="1"/>
</dbReference>
<dbReference type="GO" id="GO:0044718">
    <property type="term" value="P:siderophore transmembrane transport"/>
    <property type="evidence" value="ECO:0007669"/>
    <property type="project" value="TreeGrafter"/>
</dbReference>
<keyword evidence="16" id="KW-1185">Reference proteome</keyword>
<comment type="caution">
    <text evidence="15">The sequence shown here is derived from an EMBL/GenBank/DDBJ whole genome shotgun (WGS) entry which is preliminary data.</text>
</comment>
<accession>A0A7K1Y8D0</accession>
<evidence type="ECO:0000256" key="8">
    <source>
        <dbReference type="ARBA" id="ARBA00023170"/>
    </source>
</evidence>
<proteinExistence type="inferred from homology"/>
<dbReference type="GO" id="GO:0009279">
    <property type="term" value="C:cell outer membrane"/>
    <property type="evidence" value="ECO:0007669"/>
    <property type="project" value="UniProtKB-SubCell"/>
</dbReference>
<dbReference type="Gene3D" id="2.40.170.20">
    <property type="entry name" value="TonB-dependent receptor, beta-barrel domain"/>
    <property type="match status" value="1"/>
</dbReference>
<dbReference type="GO" id="GO:0015344">
    <property type="term" value="F:siderophore uptake transmembrane transporter activity"/>
    <property type="evidence" value="ECO:0007669"/>
    <property type="project" value="TreeGrafter"/>
</dbReference>
<keyword evidence="3 10" id="KW-1134">Transmembrane beta strand</keyword>
<dbReference type="InterPro" id="IPR000531">
    <property type="entry name" value="Beta-barrel_TonB"/>
</dbReference>
<evidence type="ECO:0000313" key="15">
    <source>
        <dbReference type="EMBL" id="MXV50853.1"/>
    </source>
</evidence>
<evidence type="ECO:0000259" key="13">
    <source>
        <dbReference type="Pfam" id="PF00593"/>
    </source>
</evidence>